<dbReference type="InterPro" id="IPR001810">
    <property type="entry name" value="F-box_dom"/>
</dbReference>
<dbReference type="EMBL" id="RXGB01008678">
    <property type="protein sequence ID" value="TMW84691.1"/>
    <property type="molecule type" value="Genomic_DNA"/>
</dbReference>
<proteinExistence type="predicted"/>
<dbReference type="InterPro" id="IPR017451">
    <property type="entry name" value="F-box-assoc_interact_dom"/>
</dbReference>
<dbReference type="Pfam" id="PF00646">
    <property type="entry name" value="F-box"/>
    <property type="match status" value="1"/>
</dbReference>
<evidence type="ECO:0000313" key="2">
    <source>
        <dbReference type="EMBL" id="TMW84691.1"/>
    </source>
</evidence>
<dbReference type="SUPFAM" id="SSF81383">
    <property type="entry name" value="F-box domain"/>
    <property type="match status" value="1"/>
</dbReference>
<gene>
    <name evidence="2" type="ORF">EJD97_024610</name>
</gene>
<dbReference type="SMART" id="SM00256">
    <property type="entry name" value="FBOX"/>
    <property type="match status" value="1"/>
</dbReference>
<dbReference type="InterPro" id="IPR050796">
    <property type="entry name" value="SCF_F-box_component"/>
</dbReference>
<evidence type="ECO:0000259" key="1">
    <source>
        <dbReference type="SMART" id="SM00256"/>
    </source>
</evidence>
<sequence length="399" mass="46517">MADEIMKMCPADLIMYILIRLQVKTLLRLKCVSKTWCALVKSSTFLHFHLNRITNAKDEFILLKRSFEEEPNKYQCTLSFLFDVDQIDNGPFYSDLDVPYLTTTSGCMFHQLLGPCHGMILLTDSESIVLLINPTTRKYRLLTQSTFICPLGFYHDIKSVAFGFDSIANNYKVISISEVVGDPPFNDLNVREWRVEVYDLITDSWRDLDHVYQQLPTLWWYPCSAIFYKGSIHWFTATNHTFLILCFDLSTEIFRGMMMPDYCHFFDGKFYGLLVLNESLTLICYPNPDCEPQPGKELTDIWLMKEYGINRSWVKKYTIRTPPIESPLVIWRDHLLFLQSKSGVLLSYDLHYEELKEYNLQGLPKSLRVAIYKESLIPVPKGSVLGNQLQMYNRDDITL</sequence>
<dbReference type="PANTHER" id="PTHR31672:SF13">
    <property type="entry name" value="F-BOX PROTEIN CPR30-LIKE"/>
    <property type="match status" value="1"/>
</dbReference>
<dbReference type="Pfam" id="PF07734">
    <property type="entry name" value="FBA_1"/>
    <property type="match status" value="1"/>
</dbReference>
<dbReference type="Gene3D" id="1.20.1280.50">
    <property type="match status" value="1"/>
</dbReference>
<organism evidence="2">
    <name type="scientific">Solanum chilense</name>
    <name type="common">Tomato</name>
    <name type="synonym">Lycopersicon chilense</name>
    <dbReference type="NCBI Taxonomy" id="4083"/>
    <lineage>
        <taxon>Eukaryota</taxon>
        <taxon>Viridiplantae</taxon>
        <taxon>Streptophyta</taxon>
        <taxon>Embryophyta</taxon>
        <taxon>Tracheophyta</taxon>
        <taxon>Spermatophyta</taxon>
        <taxon>Magnoliopsida</taxon>
        <taxon>eudicotyledons</taxon>
        <taxon>Gunneridae</taxon>
        <taxon>Pentapetalae</taxon>
        <taxon>asterids</taxon>
        <taxon>lamiids</taxon>
        <taxon>Solanales</taxon>
        <taxon>Solanaceae</taxon>
        <taxon>Solanoideae</taxon>
        <taxon>Solaneae</taxon>
        <taxon>Solanum</taxon>
        <taxon>Solanum subgen. Lycopersicon</taxon>
    </lineage>
</organism>
<feature type="domain" description="F-box" evidence="1">
    <location>
        <begin position="9"/>
        <end position="49"/>
    </location>
</feature>
<name>A0A6N2AUI5_SOLCI</name>
<accession>A0A6N2AUI5</accession>
<reference evidence="2" key="1">
    <citation type="submission" date="2019-05" db="EMBL/GenBank/DDBJ databases">
        <title>The de novo reference genome and transcriptome assemblies of the wild tomato species Solanum chilense.</title>
        <authorList>
            <person name="Stam R."/>
            <person name="Nosenko T."/>
            <person name="Hoerger A.C."/>
            <person name="Stephan W."/>
            <person name="Seidel M.A."/>
            <person name="Kuhn J.M.M."/>
            <person name="Haberer G."/>
            <person name="Tellier A."/>
        </authorList>
    </citation>
    <scope>NUCLEOTIDE SEQUENCE</scope>
    <source>
        <tissue evidence="2">Mature leaves</tissue>
    </source>
</reference>
<dbReference type="InterPro" id="IPR006527">
    <property type="entry name" value="F-box-assoc_dom_typ1"/>
</dbReference>
<comment type="caution">
    <text evidence="2">The sequence shown here is derived from an EMBL/GenBank/DDBJ whole genome shotgun (WGS) entry which is preliminary data.</text>
</comment>
<dbReference type="NCBIfam" id="TIGR01640">
    <property type="entry name" value="F_box_assoc_1"/>
    <property type="match status" value="1"/>
</dbReference>
<dbReference type="InterPro" id="IPR036047">
    <property type="entry name" value="F-box-like_dom_sf"/>
</dbReference>
<dbReference type="AlphaFoldDB" id="A0A6N2AUI5"/>
<protein>
    <recommendedName>
        <fullName evidence="1">F-box domain-containing protein</fullName>
    </recommendedName>
</protein>
<dbReference type="PANTHER" id="PTHR31672">
    <property type="entry name" value="BNACNNG10540D PROTEIN"/>
    <property type="match status" value="1"/>
</dbReference>